<keyword evidence="3" id="KW-1185">Reference proteome</keyword>
<accession>A0ABY5YF28</accession>
<organism evidence="2 3">
    <name type="scientific">Deinococcus rubellus</name>
    <dbReference type="NCBI Taxonomy" id="1889240"/>
    <lineage>
        <taxon>Bacteria</taxon>
        <taxon>Thermotogati</taxon>
        <taxon>Deinococcota</taxon>
        <taxon>Deinococci</taxon>
        <taxon>Deinococcales</taxon>
        <taxon>Deinococcaceae</taxon>
        <taxon>Deinococcus</taxon>
    </lineage>
</organism>
<evidence type="ECO:0000313" key="2">
    <source>
        <dbReference type="EMBL" id="UWX63316.1"/>
    </source>
</evidence>
<evidence type="ECO:0000256" key="1">
    <source>
        <dbReference type="SAM" id="MobiDB-lite"/>
    </source>
</evidence>
<evidence type="ECO:0000313" key="3">
    <source>
        <dbReference type="Proteomes" id="UP001060261"/>
    </source>
</evidence>
<reference evidence="2" key="1">
    <citation type="submission" date="2022-09" db="EMBL/GenBank/DDBJ databases">
        <title>genome sequence of Deinococcus rubellus.</title>
        <authorList>
            <person name="Srinivasan S."/>
        </authorList>
    </citation>
    <scope>NUCLEOTIDE SEQUENCE</scope>
    <source>
        <strain evidence="2">Ant6</strain>
    </source>
</reference>
<dbReference type="EMBL" id="CP104213">
    <property type="protein sequence ID" value="UWX63316.1"/>
    <property type="molecule type" value="Genomic_DNA"/>
</dbReference>
<proteinExistence type="predicted"/>
<dbReference type="Proteomes" id="UP001060261">
    <property type="component" value="Chromosome"/>
</dbReference>
<protein>
    <submittedName>
        <fullName evidence="2">Uncharacterized protein</fullName>
    </submittedName>
</protein>
<gene>
    <name evidence="2" type="ORF">N0D28_11225</name>
</gene>
<feature type="compositionally biased region" description="Basic and acidic residues" evidence="1">
    <location>
        <begin position="54"/>
        <end position="63"/>
    </location>
</feature>
<feature type="region of interest" description="Disordered" evidence="1">
    <location>
        <begin position="1"/>
        <end position="95"/>
    </location>
</feature>
<sequence length="95" mass="10512">MVKPATSEEIIMPDQNRDDPRFKVQPTPETGQTDAWTPVSDDKMQPDSSGQHGRPTDDSDPGHSRASPIPFREKGLYPRPEGRGYKPSAPQVPQS</sequence>
<feature type="compositionally biased region" description="Basic and acidic residues" evidence="1">
    <location>
        <begin position="71"/>
        <end position="84"/>
    </location>
</feature>
<name>A0ABY5YF28_9DEIO</name>
<dbReference type="RefSeq" id="WP_260559606.1">
    <property type="nucleotide sequence ID" value="NZ_BAABEC010000144.1"/>
</dbReference>